<dbReference type="InterPro" id="IPR013022">
    <property type="entry name" value="Xyl_isomerase-like_TIM-brl"/>
</dbReference>
<evidence type="ECO:0000259" key="1">
    <source>
        <dbReference type="Pfam" id="PF01261"/>
    </source>
</evidence>
<comment type="caution">
    <text evidence="2">The sequence shown here is derived from an EMBL/GenBank/DDBJ whole genome shotgun (WGS) entry which is preliminary data.</text>
</comment>
<dbReference type="Proteomes" id="UP001300012">
    <property type="component" value="Unassembled WGS sequence"/>
</dbReference>
<feature type="domain" description="Xylose isomerase-like TIM barrel" evidence="1">
    <location>
        <begin position="43"/>
        <end position="183"/>
    </location>
</feature>
<keyword evidence="3" id="KW-1185">Reference proteome</keyword>
<dbReference type="Pfam" id="PF01261">
    <property type="entry name" value="AP_endonuc_2"/>
    <property type="match status" value="1"/>
</dbReference>
<evidence type="ECO:0000313" key="3">
    <source>
        <dbReference type="Proteomes" id="UP001300012"/>
    </source>
</evidence>
<dbReference type="InterPro" id="IPR036237">
    <property type="entry name" value="Xyl_isomerase-like_sf"/>
</dbReference>
<gene>
    <name evidence="2" type="ORF">NV381_20355</name>
</gene>
<dbReference type="SUPFAM" id="SSF51658">
    <property type="entry name" value="Xylose isomerase-like"/>
    <property type="match status" value="1"/>
</dbReference>
<sequence length="304" mass="34368">MNQRSGLIVDGSSKPPRIEVHQSWWAMNGIGSGGKEWSMEEKFEKIAEAGFTGIMAHLPKEQEAESWRRLLDEYSFNFGIHSFPRKPEDITQLLKEAKQFGVLYVNSQVMDSFVIGQQAIDLLQGLVEEAQSADIPYTVETHRGRVTQDLHRTVDYVKAIPDLRLTIDLSHYIVAGELTAAASRELELAGELFNVLLQRTSSIHARISNGEQVQVDIGPNAEHGMVEPFMKWWQQGMSYWLAEAKPGAVLPFVTELGPPDYAITETKYVSGERVEISDRWEQALVLKRLGEEAWKRAIESRKSL</sequence>
<reference evidence="2 3" key="1">
    <citation type="submission" date="2022-08" db="EMBL/GenBank/DDBJ databases">
        <title>Paenibacillus endoradicis sp. nov., Paenibacillus radicibacter sp. nov and Paenibacillus pararadicis sp. nov., three cold-adapted plant growth-promoting bacteria isolated from root of Larix gmelinii in Great Khingan.</title>
        <authorList>
            <person name="Xue H."/>
        </authorList>
    </citation>
    <scope>NUCLEOTIDE SEQUENCE [LARGE SCALE GENOMIC DNA]</scope>
    <source>
        <strain evidence="2 3">N5-1-1-5</strain>
    </source>
</reference>
<keyword evidence="2" id="KW-0413">Isomerase</keyword>
<evidence type="ECO:0000313" key="2">
    <source>
        <dbReference type="EMBL" id="MCR8633538.1"/>
    </source>
</evidence>
<organism evidence="2 3">
    <name type="scientific">Paenibacillus radicis</name>
    <name type="common">ex Xue et al. 2023</name>
    <dbReference type="NCBI Taxonomy" id="2972489"/>
    <lineage>
        <taxon>Bacteria</taxon>
        <taxon>Bacillati</taxon>
        <taxon>Bacillota</taxon>
        <taxon>Bacilli</taxon>
        <taxon>Bacillales</taxon>
        <taxon>Paenibacillaceae</taxon>
        <taxon>Paenibacillus</taxon>
    </lineage>
</organism>
<dbReference type="GO" id="GO:0016853">
    <property type="term" value="F:isomerase activity"/>
    <property type="evidence" value="ECO:0007669"/>
    <property type="project" value="UniProtKB-KW"/>
</dbReference>
<accession>A0ABT1YML8</accession>
<dbReference type="Gene3D" id="3.20.20.150">
    <property type="entry name" value="Divalent-metal-dependent TIM barrel enzymes"/>
    <property type="match status" value="1"/>
</dbReference>
<dbReference type="RefSeq" id="WP_258215114.1">
    <property type="nucleotide sequence ID" value="NZ_JANQBD010000015.1"/>
</dbReference>
<dbReference type="EMBL" id="JANQBD010000015">
    <property type="protein sequence ID" value="MCR8633538.1"/>
    <property type="molecule type" value="Genomic_DNA"/>
</dbReference>
<name>A0ABT1YML8_9BACL</name>
<proteinExistence type="predicted"/>
<protein>
    <submittedName>
        <fullName evidence="2">Sugar phosphate isomerase/epimerase</fullName>
    </submittedName>
</protein>